<accession>A0A168G6K4</accession>
<dbReference type="AlphaFoldDB" id="A0A168G6K4"/>
<proteinExistence type="predicted"/>
<comment type="caution">
    <text evidence="1">The sequence shown here is derived from an EMBL/GenBank/DDBJ whole genome shotgun (WGS) entry which is preliminary data.</text>
</comment>
<dbReference type="OrthoDB" id="4895973at2759"/>
<evidence type="ECO:0000313" key="2">
    <source>
        <dbReference type="Proteomes" id="UP000076881"/>
    </source>
</evidence>
<evidence type="ECO:0000313" key="1">
    <source>
        <dbReference type="EMBL" id="OAA76101.1"/>
    </source>
</evidence>
<protein>
    <submittedName>
        <fullName evidence="1">Uncharacterized protein</fullName>
    </submittedName>
</protein>
<name>A0A168G6K4_CORDF</name>
<dbReference type="Proteomes" id="UP000076881">
    <property type="component" value="Unassembled WGS sequence"/>
</dbReference>
<reference evidence="1 2" key="1">
    <citation type="journal article" date="2016" name="Genome Biol. Evol.">
        <title>Divergent and convergent evolution of fungal pathogenicity.</title>
        <authorList>
            <person name="Shang Y."/>
            <person name="Xiao G."/>
            <person name="Zheng P."/>
            <person name="Cen K."/>
            <person name="Zhan S."/>
            <person name="Wang C."/>
        </authorList>
    </citation>
    <scope>NUCLEOTIDE SEQUENCE [LARGE SCALE GENOMIC DNA]</scope>
    <source>
        <strain evidence="1 2">RCEF 1005</strain>
    </source>
</reference>
<gene>
    <name evidence="1" type="ORF">LEL_05785</name>
</gene>
<keyword evidence="2" id="KW-1185">Reference proteome</keyword>
<dbReference type="EMBL" id="AZHF01000004">
    <property type="protein sequence ID" value="OAA76101.1"/>
    <property type="molecule type" value="Genomic_DNA"/>
</dbReference>
<organism evidence="1 2">
    <name type="scientific">Akanthomyces lecanii RCEF 1005</name>
    <dbReference type="NCBI Taxonomy" id="1081108"/>
    <lineage>
        <taxon>Eukaryota</taxon>
        <taxon>Fungi</taxon>
        <taxon>Dikarya</taxon>
        <taxon>Ascomycota</taxon>
        <taxon>Pezizomycotina</taxon>
        <taxon>Sordariomycetes</taxon>
        <taxon>Hypocreomycetidae</taxon>
        <taxon>Hypocreales</taxon>
        <taxon>Cordycipitaceae</taxon>
        <taxon>Akanthomyces</taxon>
        <taxon>Cordyceps confragosa</taxon>
    </lineage>
</organism>
<sequence length="178" mass="19960">MSAAIAALHDIRYTRTVRDDRIFLSRPAGKIFHQVSVNIRLSLSISRAFRLNKGLPLFGGSYGLMVDYWQAAADLRRKNLADFIVGRFPNDFEKKFGIDIKAVLTEDPISHPPAAPYKQLDLAKTLEEAKKIDGLNAADVEDFVNNYVDDYNLHKDGGGRTHADAIEETQDMTTCFRG</sequence>